<keyword evidence="2" id="KW-1185">Reference proteome</keyword>
<dbReference type="RefSeq" id="XP_006667794.1">
    <property type="nucleotide sequence ID" value="XM_006667731.1"/>
</dbReference>
<dbReference type="GeneID" id="18164606"/>
<organism evidence="1 2">
    <name type="scientific">Cordyceps militaris (strain CM01)</name>
    <name type="common">Caterpillar fungus</name>
    <dbReference type="NCBI Taxonomy" id="983644"/>
    <lineage>
        <taxon>Eukaryota</taxon>
        <taxon>Fungi</taxon>
        <taxon>Dikarya</taxon>
        <taxon>Ascomycota</taxon>
        <taxon>Pezizomycotina</taxon>
        <taxon>Sordariomycetes</taxon>
        <taxon>Hypocreomycetidae</taxon>
        <taxon>Hypocreales</taxon>
        <taxon>Cordycipitaceae</taxon>
        <taxon>Cordyceps</taxon>
    </lineage>
</organism>
<dbReference type="KEGG" id="cmt:CCM_02579"/>
<name>G3JAJ2_CORMM</name>
<dbReference type="InParanoid" id="G3JAJ2"/>
<dbReference type="HOGENOM" id="CLU_2320278_0_0_1"/>
<dbReference type="VEuPathDB" id="FungiDB:CCM_02579"/>
<dbReference type="AlphaFoldDB" id="G3JAJ2"/>
<evidence type="ECO:0000313" key="1">
    <source>
        <dbReference type="EMBL" id="EGX94308.1"/>
    </source>
</evidence>
<sequence length="99" mass="11269">MCVQKRVKGENRRAQQLQRTKKKAIFDAAVLDGEGRSLEAGLVVRKIEKGRGNNWPSYSGRRTMQPKCTRLSIYDSSHPFISPQPAESQKEYLLPLLPQ</sequence>
<gene>
    <name evidence="1" type="ORF">CCM_02579</name>
</gene>
<evidence type="ECO:0000313" key="2">
    <source>
        <dbReference type="Proteomes" id="UP000001610"/>
    </source>
</evidence>
<protein>
    <submittedName>
        <fullName evidence="1">Uncharacterized protein</fullName>
    </submittedName>
</protein>
<dbReference type="Proteomes" id="UP000001610">
    <property type="component" value="Unassembled WGS sequence"/>
</dbReference>
<dbReference type="EMBL" id="JH126400">
    <property type="protein sequence ID" value="EGX94308.1"/>
    <property type="molecule type" value="Genomic_DNA"/>
</dbReference>
<reference evidence="1 2" key="1">
    <citation type="journal article" date="2011" name="Genome Biol.">
        <title>Genome sequence of the insect pathogenic fungus Cordyceps militaris, a valued traditional Chinese medicine.</title>
        <authorList>
            <person name="Zheng P."/>
            <person name="Xia Y."/>
            <person name="Xiao G."/>
            <person name="Xiong C."/>
            <person name="Hu X."/>
            <person name="Zhang S."/>
            <person name="Zheng H."/>
            <person name="Huang Y."/>
            <person name="Zhou Y."/>
            <person name="Wang S."/>
            <person name="Zhao G.P."/>
            <person name="Liu X."/>
            <person name="St Leger R.J."/>
            <person name="Wang C."/>
        </authorList>
    </citation>
    <scope>NUCLEOTIDE SEQUENCE [LARGE SCALE GENOMIC DNA]</scope>
    <source>
        <strain evidence="1 2">CM01</strain>
    </source>
</reference>
<accession>G3JAJ2</accession>
<proteinExistence type="predicted"/>